<name>A0A3G5A123_9VIRU</name>
<protein>
    <submittedName>
        <fullName evidence="2">Uncharacterized protein</fullName>
    </submittedName>
</protein>
<gene>
    <name evidence="2" type="ORF">Harvfovirus8_1</name>
</gene>
<organism evidence="2">
    <name type="scientific">Harvfovirus sp</name>
    <dbReference type="NCBI Taxonomy" id="2487768"/>
    <lineage>
        <taxon>Viruses</taxon>
        <taxon>Varidnaviria</taxon>
        <taxon>Bamfordvirae</taxon>
        <taxon>Nucleocytoviricota</taxon>
        <taxon>Megaviricetes</taxon>
        <taxon>Imitervirales</taxon>
        <taxon>Mimiviridae</taxon>
        <taxon>Klosneuvirinae</taxon>
    </lineage>
</organism>
<dbReference type="EMBL" id="MK072250">
    <property type="protein sequence ID" value="AYV80840.1"/>
    <property type="molecule type" value="Genomic_DNA"/>
</dbReference>
<feature type="non-terminal residue" evidence="2">
    <location>
        <position position="149"/>
    </location>
</feature>
<evidence type="ECO:0000256" key="1">
    <source>
        <dbReference type="SAM" id="MobiDB-lite"/>
    </source>
</evidence>
<sequence length="149" mass="16928">MSKSQNKKPETVVPPVESETSQSPVSESKSKRNFIDTLETELKFKTALTELRNELSSQTKVLKDLKSGIKKLEASYQYDMNKAMKAKRKRTSPVKATGFVKELSLPKDLADLIGVPEGTKISMPTYTKKFYEMLKANNLFYEEDGRVLR</sequence>
<feature type="region of interest" description="Disordered" evidence="1">
    <location>
        <begin position="1"/>
        <end position="32"/>
    </location>
</feature>
<reference evidence="2" key="1">
    <citation type="submission" date="2018-10" db="EMBL/GenBank/DDBJ databases">
        <title>Hidden diversity of soil giant viruses.</title>
        <authorList>
            <person name="Schulz F."/>
            <person name="Alteio L."/>
            <person name="Goudeau D."/>
            <person name="Ryan E.M."/>
            <person name="Malmstrom R.R."/>
            <person name="Blanchard J."/>
            <person name="Woyke T."/>
        </authorList>
    </citation>
    <scope>NUCLEOTIDE SEQUENCE</scope>
    <source>
        <strain evidence="2">HAV1</strain>
    </source>
</reference>
<proteinExistence type="predicted"/>
<evidence type="ECO:0000313" key="2">
    <source>
        <dbReference type="EMBL" id="AYV80840.1"/>
    </source>
</evidence>
<feature type="compositionally biased region" description="Polar residues" evidence="1">
    <location>
        <begin position="18"/>
        <end position="27"/>
    </location>
</feature>
<accession>A0A3G5A123</accession>